<evidence type="ECO:0000313" key="3">
    <source>
        <dbReference type="EMBL" id="MDN4593826.1"/>
    </source>
</evidence>
<dbReference type="Pfam" id="PF04014">
    <property type="entry name" value="MazE_antitoxin"/>
    <property type="match status" value="1"/>
</dbReference>
<evidence type="ECO:0000259" key="1">
    <source>
        <dbReference type="SMART" id="SM00966"/>
    </source>
</evidence>
<keyword evidence="4" id="KW-1185">Reference proteome</keyword>
<evidence type="ECO:0000313" key="4">
    <source>
        <dbReference type="Proteomes" id="UP001174196"/>
    </source>
</evidence>
<accession>A0ABT8IM14</accession>
<feature type="domain" description="SpoVT-AbrB" evidence="1">
    <location>
        <begin position="11"/>
        <end position="54"/>
    </location>
</feature>
<reference evidence="2" key="1">
    <citation type="submission" date="2022-08" db="EMBL/GenBank/DDBJ databases">
        <title>Polycladomyces zharkentsis sp. nov., a novel thermophilic CMC and starch-degrading bacterium isolated from a geothermal spring in Kazakhstan.</title>
        <authorList>
            <person name="Mashzhan A."/>
            <person name="Kistaubaeva A."/>
            <person name="Javier-Lopez R."/>
            <person name="Birkeland N.-K."/>
        </authorList>
    </citation>
    <scope>NUCLEOTIDE SEQUENCE</scope>
    <source>
        <strain evidence="2">KSR 13</strain>
    </source>
</reference>
<dbReference type="RefSeq" id="WP_301238513.1">
    <property type="nucleotide sequence ID" value="NZ_JANRHH010000032.1"/>
</dbReference>
<dbReference type="SUPFAM" id="SSF89447">
    <property type="entry name" value="AbrB/MazE/MraZ-like"/>
    <property type="match status" value="1"/>
</dbReference>
<dbReference type="GO" id="GO:0003677">
    <property type="term" value="F:DNA binding"/>
    <property type="evidence" value="ECO:0007669"/>
    <property type="project" value="UniProtKB-KW"/>
</dbReference>
<dbReference type="Proteomes" id="UP001174196">
    <property type="component" value="Unassembled WGS sequence"/>
</dbReference>
<sequence length="92" mass="10849">MSVKLSDDRTSRISSRGQVVIPKGLREKYGLKEGDSVVWEEEKGKLVLRKANWKDYANEIARKLAEAGVTEEEMFEELKRVRREMYDEWKDK</sequence>
<dbReference type="SMART" id="SM00966">
    <property type="entry name" value="SpoVT_AbrB"/>
    <property type="match status" value="1"/>
</dbReference>
<organism evidence="2 4">
    <name type="scientific">Polycladomyces subterraneus</name>
    <dbReference type="NCBI Taxonomy" id="1016997"/>
    <lineage>
        <taxon>Bacteria</taxon>
        <taxon>Bacillati</taxon>
        <taxon>Bacillota</taxon>
        <taxon>Bacilli</taxon>
        <taxon>Bacillales</taxon>
        <taxon>Thermoactinomycetaceae</taxon>
        <taxon>Polycladomyces</taxon>
    </lineage>
</organism>
<name>A0ABT8IM14_9BACL</name>
<proteinExistence type="predicted"/>
<protein>
    <submittedName>
        <fullName evidence="2">AbrB/MazE/SpoVT family DNA-binding domain-containing protein</fullName>
    </submittedName>
</protein>
<dbReference type="InterPro" id="IPR037914">
    <property type="entry name" value="SpoVT-AbrB_sf"/>
</dbReference>
<keyword evidence="2" id="KW-0238">DNA-binding</keyword>
<dbReference type="EMBL" id="JANRHH010000032">
    <property type="protein sequence ID" value="MDN4593823.1"/>
    <property type="molecule type" value="Genomic_DNA"/>
</dbReference>
<dbReference type="EMBL" id="JANRHH010000033">
    <property type="protein sequence ID" value="MDN4593826.1"/>
    <property type="molecule type" value="Genomic_DNA"/>
</dbReference>
<dbReference type="NCBIfam" id="TIGR01439">
    <property type="entry name" value="lp_hng_hel_AbrB"/>
    <property type="match status" value="1"/>
</dbReference>
<gene>
    <name evidence="2" type="ORF">NWF35_07915</name>
    <name evidence="3" type="ORF">NWF35_07930</name>
</gene>
<dbReference type="InterPro" id="IPR007159">
    <property type="entry name" value="SpoVT-AbrB_dom"/>
</dbReference>
<comment type="caution">
    <text evidence="2">The sequence shown here is derived from an EMBL/GenBank/DDBJ whole genome shotgun (WGS) entry which is preliminary data.</text>
</comment>
<evidence type="ECO:0000313" key="2">
    <source>
        <dbReference type="EMBL" id="MDN4593823.1"/>
    </source>
</evidence>
<dbReference type="Gene3D" id="2.10.260.10">
    <property type="match status" value="1"/>
</dbReference>